<evidence type="ECO:0000313" key="3">
    <source>
        <dbReference type="Proteomes" id="UP000271241"/>
    </source>
</evidence>
<dbReference type="Proteomes" id="UP000271241">
    <property type="component" value="Unassembled WGS sequence"/>
</dbReference>
<evidence type="ECO:0000256" key="1">
    <source>
        <dbReference type="SAM" id="SignalP"/>
    </source>
</evidence>
<accession>A0A4P9XWE7</accession>
<name>A0A4P9XWE7_9FUNG</name>
<keyword evidence="1" id="KW-0732">Signal</keyword>
<keyword evidence="3" id="KW-1185">Reference proteome</keyword>
<dbReference type="EMBL" id="KZ992480">
    <property type="protein sequence ID" value="RKP09921.1"/>
    <property type="molecule type" value="Genomic_DNA"/>
</dbReference>
<proteinExistence type="predicted"/>
<dbReference type="AlphaFoldDB" id="A0A4P9XWE7"/>
<evidence type="ECO:0000313" key="2">
    <source>
        <dbReference type="EMBL" id="RKP09921.1"/>
    </source>
</evidence>
<reference evidence="3" key="1">
    <citation type="journal article" date="2018" name="Nat. Microbiol.">
        <title>Leveraging single-cell genomics to expand the fungal tree of life.</title>
        <authorList>
            <person name="Ahrendt S.R."/>
            <person name="Quandt C.A."/>
            <person name="Ciobanu D."/>
            <person name="Clum A."/>
            <person name="Salamov A."/>
            <person name="Andreopoulos B."/>
            <person name="Cheng J.F."/>
            <person name="Woyke T."/>
            <person name="Pelin A."/>
            <person name="Henrissat B."/>
            <person name="Reynolds N.K."/>
            <person name="Benny G.L."/>
            <person name="Smith M.E."/>
            <person name="James T.Y."/>
            <person name="Grigoriev I.V."/>
        </authorList>
    </citation>
    <scope>NUCLEOTIDE SEQUENCE [LARGE SCALE GENOMIC DNA]</scope>
    <source>
        <strain evidence="3">RSA 1356</strain>
    </source>
</reference>
<protein>
    <recommendedName>
        <fullName evidence="4">Dickkopf N-terminal cysteine-rich domain-containing protein</fullName>
    </recommendedName>
</protein>
<evidence type="ECO:0008006" key="4">
    <source>
        <dbReference type="Google" id="ProtNLM"/>
    </source>
</evidence>
<dbReference type="OrthoDB" id="10674108at2759"/>
<sequence>MQLLTATRTVALIVAFALPMVASASSLERRGSIGLGDTCNDTNRTCQSKYVCARLNDNSGPYCLEPRKLHQPCNYDRTTCIDGSRCDATRITYNGYCRPQTGHQKRSPYVEYVGLGDTCNHKTRLCNSGRTCATLTDGSGPYCLDAKKPGEACNFDRTTCTGGTRCSATRISYTGICSPPTTYRKRSPYVEYVGLGDTCNHTTRLCNSGRTCATLTDGSGPYCLDAKKPGEACNFDRTTCTGGTRCSATRISYTGVCSPPTTYRKRSPYVEYVGLGDTCNHTTRLCNSGRKCATLTDGSGPYCLDAKKLGEKCNFDRTTCINSRCDATRVTYNGVCRA</sequence>
<feature type="chain" id="PRO_5020565683" description="Dickkopf N-terminal cysteine-rich domain-containing protein" evidence="1">
    <location>
        <begin position="25"/>
        <end position="338"/>
    </location>
</feature>
<feature type="signal peptide" evidence="1">
    <location>
        <begin position="1"/>
        <end position="24"/>
    </location>
</feature>
<gene>
    <name evidence="2" type="ORF">THASP1DRAFT_28285</name>
</gene>
<organism evidence="2 3">
    <name type="scientific">Thamnocephalis sphaerospora</name>
    <dbReference type="NCBI Taxonomy" id="78915"/>
    <lineage>
        <taxon>Eukaryota</taxon>
        <taxon>Fungi</taxon>
        <taxon>Fungi incertae sedis</taxon>
        <taxon>Zoopagomycota</taxon>
        <taxon>Zoopagomycotina</taxon>
        <taxon>Zoopagomycetes</taxon>
        <taxon>Zoopagales</taxon>
        <taxon>Sigmoideomycetaceae</taxon>
        <taxon>Thamnocephalis</taxon>
    </lineage>
</organism>